<dbReference type="GO" id="GO:0005524">
    <property type="term" value="F:ATP binding"/>
    <property type="evidence" value="ECO:0007669"/>
    <property type="project" value="UniProtKB-UniRule"/>
</dbReference>
<dbReference type="Gene3D" id="3.40.1390.10">
    <property type="entry name" value="MurE/MurF, N-terminal domain"/>
    <property type="match status" value="1"/>
</dbReference>
<evidence type="ECO:0000256" key="5">
    <source>
        <dbReference type="ARBA" id="ARBA00022840"/>
    </source>
</evidence>
<dbReference type="Pfam" id="PF08245">
    <property type="entry name" value="Mur_ligase_M"/>
    <property type="match status" value="1"/>
</dbReference>
<evidence type="ECO:0000313" key="14">
    <source>
        <dbReference type="EMBL" id="PQA50947.1"/>
    </source>
</evidence>
<dbReference type="InterPro" id="IPR013221">
    <property type="entry name" value="Mur_ligase_cen"/>
</dbReference>
<dbReference type="NCBIfam" id="TIGR01143">
    <property type="entry name" value="murF"/>
    <property type="match status" value="1"/>
</dbReference>
<dbReference type="PANTHER" id="PTHR43024:SF1">
    <property type="entry name" value="UDP-N-ACETYLMURAMOYL-TRIPEPTIDE--D-ALANYL-D-ALANINE LIGASE"/>
    <property type="match status" value="1"/>
</dbReference>
<evidence type="ECO:0000256" key="3">
    <source>
        <dbReference type="ARBA" id="ARBA00022618"/>
    </source>
</evidence>
<keyword evidence="7 10" id="KW-0573">Peptidoglycan synthesis</keyword>
<comment type="similarity">
    <text evidence="10">Belongs to the MurCDEF family. MurF subfamily.</text>
</comment>
<keyword evidence="2 10" id="KW-0436">Ligase</keyword>
<dbReference type="SUPFAM" id="SSF63418">
    <property type="entry name" value="MurE/MurF N-terminal domain"/>
    <property type="match status" value="1"/>
</dbReference>
<dbReference type="EC" id="6.3.2.10" evidence="10 11"/>
<keyword evidence="9 10" id="KW-0961">Cell wall biogenesis/degradation</keyword>
<protein>
    <recommendedName>
        <fullName evidence="10 11">UDP-N-acetylmuramoyl-tripeptide--D-alanyl-D-alanine ligase</fullName>
        <ecNumber evidence="10 11">6.3.2.10</ecNumber>
    </recommendedName>
    <alternativeName>
        <fullName evidence="10">D-alanyl-D-alanine-adding enzyme</fullName>
    </alternativeName>
</protein>
<dbReference type="UniPathway" id="UPA00219"/>
<dbReference type="SUPFAM" id="SSF53623">
    <property type="entry name" value="MurD-like peptide ligases, catalytic domain"/>
    <property type="match status" value="1"/>
</dbReference>
<evidence type="ECO:0000256" key="11">
    <source>
        <dbReference type="RuleBase" id="RU004136"/>
    </source>
</evidence>
<dbReference type="SUPFAM" id="SSF53244">
    <property type="entry name" value="MurD-like peptide ligases, peptide-binding domain"/>
    <property type="match status" value="1"/>
</dbReference>
<evidence type="ECO:0000256" key="2">
    <source>
        <dbReference type="ARBA" id="ARBA00022598"/>
    </source>
</evidence>
<dbReference type="AlphaFoldDB" id="A0A2P6AUR3"/>
<comment type="function">
    <text evidence="10 11">Involved in cell wall formation. Catalyzes the final step in the synthesis of UDP-N-acetylmuramoyl-pentapeptide, the precursor of murein.</text>
</comment>
<dbReference type="GO" id="GO:0005737">
    <property type="term" value="C:cytoplasm"/>
    <property type="evidence" value="ECO:0007669"/>
    <property type="project" value="UniProtKB-SubCell"/>
</dbReference>
<evidence type="ECO:0000259" key="12">
    <source>
        <dbReference type="Pfam" id="PF02875"/>
    </source>
</evidence>
<dbReference type="InterPro" id="IPR036615">
    <property type="entry name" value="Mur_ligase_C_dom_sf"/>
</dbReference>
<dbReference type="InterPro" id="IPR051046">
    <property type="entry name" value="MurCDEF_CellWall_CoF430Synth"/>
</dbReference>
<keyword evidence="6 10" id="KW-0133">Cell shape</keyword>
<dbReference type="InterPro" id="IPR005863">
    <property type="entry name" value="UDP-N-AcMur_synth"/>
</dbReference>
<keyword evidence="8 10" id="KW-0131">Cell cycle</keyword>
<comment type="pathway">
    <text evidence="10 11">Cell wall biogenesis; peptidoglycan biosynthesis.</text>
</comment>
<dbReference type="HAMAP" id="MF_02019">
    <property type="entry name" value="MurF"/>
    <property type="match status" value="1"/>
</dbReference>
<dbReference type="Gene3D" id="3.40.1190.10">
    <property type="entry name" value="Mur-like, catalytic domain"/>
    <property type="match status" value="1"/>
</dbReference>
<dbReference type="InterPro" id="IPR035911">
    <property type="entry name" value="MurE/MurF_N"/>
</dbReference>
<evidence type="ECO:0000256" key="10">
    <source>
        <dbReference type="HAMAP-Rule" id="MF_02019"/>
    </source>
</evidence>
<organism evidence="14 15">
    <name type="scientific">Amnimonas aquatica</name>
    <dbReference type="NCBI Taxonomy" id="2094561"/>
    <lineage>
        <taxon>Bacteria</taxon>
        <taxon>Pseudomonadati</taxon>
        <taxon>Pseudomonadota</taxon>
        <taxon>Gammaproteobacteria</taxon>
        <taxon>Moraxellales</taxon>
        <taxon>Moraxellaceae</taxon>
        <taxon>Amnimonas</taxon>
    </lineage>
</organism>
<dbReference type="OrthoDB" id="9801978at2"/>
<dbReference type="InterPro" id="IPR036565">
    <property type="entry name" value="Mur-like_cat_sf"/>
</dbReference>
<proteinExistence type="inferred from homology"/>
<keyword evidence="5 10" id="KW-0067">ATP-binding</keyword>
<dbReference type="GO" id="GO:0009252">
    <property type="term" value="P:peptidoglycan biosynthetic process"/>
    <property type="evidence" value="ECO:0007669"/>
    <property type="project" value="UniProtKB-UniRule"/>
</dbReference>
<evidence type="ECO:0000256" key="1">
    <source>
        <dbReference type="ARBA" id="ARBA00022490"/>
    </source>
</evidence>
<dbReference type="GO" id="GO:0047480">
    <property type="term" value="F:UDP-N-acetylmuramoyl-tripeptide-D-alanyl-D-alanine ligase activity"/>
    <property type="evidence" value="ECO:0007669"/>
    <property type="project" value="UniProtKB-UniRule"/>
</dbReference>
<dbReference type="GO" id="GO:0071555">
    <property type="term" value="P:cell wall organization"/>
    <property type="evidence" value="ECO:0007669"/>
    <property type="project" value="UniProtKB-KW"/>
</dbReference>
<keyword evidence="1 10" id="KW-0963">Cytoplasm</keyword>
<dbReference type="EMBL" id="PTQZ01000014">
    <property type="protein sequence ID" value="PQA50947.1"/>
    <property type="molecule type" value="Genomic_DNA"/>
</dbReference>
<evidence type="ECO:0000256" key="8">
    <source>
        <dbReference type="ARBA" id="ARBA00023306"/>
    </source>
</evidence>
<dbReference type="PANTHER" id="PTHR43024">
    <property type="entry name" value="UDP-N-ACETYLMURAMOYL-TRIPEPTIDE--D-ALANYL-D-ALANINE LIGASE"/>
    <property type="match status" value="1"/>
</dbReference>
<comment type="caution">
    <text evidence="14">The sequence shown here is derived from an EMBL/GenBank/DDBJ whole genome shotgun (WGS) entry which is preliminary data.</text>
</comment>
<keyword evidence="15" id="KW-1185">Reference proteome</keyword>
<evidence type="ECO:0000259" key="13">
    <source>
        <dbReference type="Pfam" id="PF08245"/>
    </source>
</evidence>
<comment type="subcellular location">
    <subcellularLocation>
        <location evidence="10 11">Cytoplasm</location>
    </subcellularLocation>
</comment>
<accession>A0A2P6AUR3</accession>
<gene>
    <name evidence="10" type="primary">murF</name>
    <name evidence="14" type="ORF">C5O18_01510</name>
</gene>
<evidence type="ECO:0000256" key="6">
    <source>
        <dbReference type="ARBA" id="ARBA00022960"/>
    </source>
</evidence>
<dbReference type="GO" id="GO:0051301">
    <property type="term" value="P:cell division"/>
    <property type="evidence" value="ECO:0007669"/>
    <property type="project" value="UniProtKB-KW"/>
</dbReference>
<dbReference type="Gene3D" id="3.90.190.20">
    <property type="entry name" value="Mur ligase, C-terminal domain"/>
    <property type="match status" value="1"/>
</dbReference>
<dbReference type="GO" id="GO:0008766">
    <property type="term" value="F:UDP-N-acetylmuramoylalanyl-D-glutamyl-2,6-diaminopimelate-D-alanyl-D-alanine ligase activity"/>
    <property type="evidence" value="ECO:0007669"/>
    <property type="project" value="RHEA"/>
</dbReference>
<dbReference type="RefSeq" id="WP_105191112.1">
    <property type="nucleotide sequence ID" value="NZ_PTQZ01000014.1"/>
</dbReference>
<keyword evidence="3 10" id="KW-0132">Cell division</keyword>
<keyword evidence="4 10" id="KW-0547">Nucleotide-binding</keyword>
<evidence type="ECO:0000256" key="7">
    <source>
        <dbReference type="ARBA" id="ARBA00022984"/>
    </source>
</evidence>
<sequence>MRLSEIAQVVAGELIGLDADVGSFSTDTRSLAAGDVFIALSGPNFDANTLVAQAAERGAVAAVVSRMDPAAGIPQVVVADSHQALGRIAAAWRARFPQLAGVAITGSAGKTSTKEMTARIFEQQGETLATIGNLNNDIGVPLTLLRLRDKHQYGVFELGANHLGEIAYTAGLVRPQAAVIVNVGTAHLEGFGSREGIATAKGEIYDGLADDGTAVINADDDFAGRWLAQCRGLGVRVLTFSAQGGDADIRATDIRCGDMPLYAFTLHVAGQALPVQLQLLGRHQVMNALAAAALAHASGIAPARIRDGLQRTRPFAGRSVPHDLGAGRYVIDDTYNANPSAMKAAIDLLASLPGRRVLVLGDMGELGDAAASGHFEVGEYAKMKKIDALYATGRHAGQYDLGFDGQAQLFPDHQALLKALEAELQGVVTILVKGSRSARMEQVVQGLTGSQGGH</sequence>
<evidence type="ECO:0000256" key="9">
    <source>
        <dbReference type="ARBA" id="ARBA00023316"/>
    </source>
</evidence>
<feature type="domain" description="Mur ligase central" evidence="13">
    <location>
        <begin position="104"/>
        <end position="295"/>
    </location>
</feature>
<feature type="binding site" evidence="10">
    <location>
        <begin position="106"/>
        <end position="112"/>
    </location>
    <ligand>
        <name>ATP</name>
        <dbReference type="ChEBI" id="CHEBI:30616"/>
    </ligand>
</feature>
<evidence type="ECO:0000256" key="4">
    <source>
        <dbReference type="ARBA" id="ARBA00022741"/>
    </source>
</evidence>
<reference evidence="15" key="1">
    <citation type="submission" date="2018-02" db="EMBL/GenBank/DDBJ databases">
        <title>Genome sequencing of Solimonas sp. HR-BB.</title>
        <authorList>
            <person name="Lee Y."/>
            <person name="Jeon C.O."/>
        </authorList>
    </citation>
    <scope>NUCLEOTIDE SEQUENCE [LARGE SCALE GENOMIC DNA]</scope>
    <source>
        <strain evidence="15">HR-E</strain>
    </source>
</reference>
<dbReference type="InterPro" id="IPR004101">
    <property type="entry name" value="Mur_ligase_C"/>
</dbReference>
<dbReference type="Proteomes" id="UP000243900">
    <property type="component" value="Unassembled WGS sequence"/>
</dbReference>
<comment type="catalytic activity">
    <reaction evidence="10 11">
        <text>D-alanyl-D-alanine + UDP-N-acetyl-alpha-D-muramoyl-L-alanyl-gamma-D-glutamyl-meso-2,6-diaminopimelate + ATP = UDP-N-acetyl-alpha-D-muramoyl-L-alanyl-gamma-D-glutamyl-meso-2,6-diaminopimeloyl-D-alanyl-D-alanine + ADP + phosphate + H(+)</text>
        <dbReference type="Rhea" id="RHEA:28374"/>
        <dbReference type="ChEBI" id="CHEBI:15378"/>
        <dbReference type="ChEBI" id="CHEBI:30616"/>
        <dbReference type="ChEBI" id="CHEBI:43474"/>
        <dbReference type="ChEBI" id="CHEBI:57822"/>
        <dbReference type="ChEBI" id="CHEBI:61386"/>
        <dbReference type="ChEBI" id="CHEBI:83905"/>
        <dbReference type="ChEBI" id="CHEBI:456216"/>
        <dbReference type="EC" id="6.3.2.10"/>
    </reaction>
</comment>
<feature type="domain" description="Mur ligase C-terminal" evidence="12">
    <location>
        <begin position="327"/>
        <end position="436"/>
    </location>
</feature>
<dbReference type="Pfam" id="PF02875">
    <property type="entry name" value="Mur_ligase_C"/>
    <property type="match status" value="1"/>
</dbReference>
<evidence type="ECO:0000313" key="15">
    <source>
        <dbReference type="Proteomes" id="UP000243900"/>
    </source>
</evidence>
<dbReference type="GO" id="GO:0008360">
    <property type="term" value="P:regulation of cell shape"/>
    <property type="evidence" value="ECO:0007669"/>
    <property type="project" value="UniProtKB-KW"/>
</dbReference>
<name>A0A2P6AUR3_9GAMM</name>